<organism evidence="1 2">
    <name type="scientific">Tenebrio molitor</name>
    <name type="common">Yellow mealworm beetle</name>
    <dbReference type="NCBI Taxonomy" id="7067"/>
    <lineage>
        <taxon>Eukaryota</taxon>
        <taxon>Metazoa</taxon>
        <taxon>Ecdysozoa</taxon>
        <taxon>Arthropoda</taxon>
        <taxon>Hexapoda</taxon>
        <taxon>Insecta</taxon>
        <taxon>Pterygota</taxon>
        <taxon>Neoptera</taxon>
        <taxon>Endopterygota</taxon>
        <taxon>Coleoptera</taxon>
        <taxon>Polyphaga</taxon>
        <taxon>Cucujiformia</taxon>
        <taxon>Tenebrionidae</taxon>
        <taxon>Tenebrio</taxon>
    </lineage>
</organism>
<dbReference type="EMBL" id="JABDTM020026218">
    <property type="protein sequence ID" value="KAH0812203.1"/>
    <property type="molecule type" value="Genomic_DNA"/>
</dbReference>
<reference evidence="1" key="1">
    <citation type="journal article" date="2020" name="J Insects Food Feed">
        <title>The yellow mealworm (Tenebrio molitor) genome: a resource for the emerging insects as food and feed industry.</title>
        <authorList>
            <person name="Eriksson T."/>
            <person name="Andere A."/>
            <person name="Kelstrup H."/>
            <person name="Emery V."/>
            <person name="Picard C."/>
        </authorList>
    </citation>
    <scope>NUCLEOTIDE SEQUENCE</scope>
    <source>
        <strain evidence="1">Stoneville</strain>
        <tissue evidence="1">Whole head</tissue>
    </source>
</reference>
<sequence length="109" mass="11990">MDYERNTPLHVIVNYHKPISDFLTLHSIITDLTEAGAHLDCVNKRGETPLDSSATGSVAEIILKTQMKLSLKCMAANAVKHHKLTYQGQVPQALESFIELHGPGIVKKA</sequence>
<dbReference type="Gene3D" id="1.25.40.20">
    <property type="entry name" value="Ankyrin repeat-containing domain"/>
    <property type="match status" value="1"/>
</dbReference>
<comment type="caution">
    <text evidence="1">The sequence shown here is derived from an EMBL/GenBank/DDBJ whole genome shotgun (WGS) entry which is preliminary data.</text>
</comment>
<protein>
    <submittedName>
        <fullName evidence="1">Uncharacterized protein</fullName>
    </submittedName>
</protein>
<dbReference type="Proteomes" id="UP000719412">
    <property type="component" value="Unassembled WGS sequence"/>
</dbReference>
<reference evidence="1" key="2">
    <citation type="submission" date="2021-08" db="EMBL/GenBank/DDBJ databases">
        <authorList>
            <person name="Eriksson T."/>
        </authorList>
    </citation>
    <scope>NUCLEOTIDE SEQUENCE</scope>
    <source>
        <strain evidence="1">Stoneville</strain>
        <tissue evidence="1">Whole head</tissue>
    </source>
</reference>
<gene>
    <name evidence="1" type="ORF">GEV33_010579</name>
</gene>
<name>A0A8J6HD03_TENMO</name>
<evidence type="ECO:0000313" key="1">
    <source>
        <dbReference type="EMBL" id="KAH0812203.1"/>
    </source>
</evidence>
<accession>A0A8J6HD03</accession>
<dbReference type="InterPro" id="IPR036770">
    <property type="entry name" value="Ankyrin_rpt-contain_sf"/>
</dbReference>
<proteinExistence type="predicted"/>
<evidence type="ECO:0000313" key="2">
    <source>
        <dbReference type="Proteomes" id="UP000719412"/>
    </source>
</evidence>
<keyword evidence="2" id="KW-1185">Reference proteome</keyword>
<dbReference type="AlphaFoldDB" id="A0A8J6HD03"/>